<dbReference type="EMBL" id="JAIWYP010000011">
    <property type="protein sequence ID" value="KAH3733219.1"/>
    <property type="molecule type" value="Genomic_DNA"/>
</dbReference>
<dbReference type="PANTHER" id="PTHR14919:SF0">
    <property type="entry name" value="SPERM FLAGELLAR PROTEIN 2"/>
    <property type="match status" value="1"/>
</dbReference>
<dbReference type="Proteomes" id="UP000828390">
    <property type="component" value="Unassembled WGS sequence"/>
</dbReference>
<organism evidence="3 4">
    <name type="scientific">Dreissena polymorpha</name>
    <name type="common">Zebra mussel</name>
    <name type="synonym">Mytilus polymorpha</name>
    <dbReference type="NCBI Taxonomy" id="45954"/>
    <lineage>
        <taxon>Eukaryota</taxon>
        <taxon>Metazoa</taxon>
        <taxon>Spiralia</taxon>
        <taxon>Lophotrochozoa</taxon>
        <taxon>Mollusca</taxon>
        <taxon>Bivalvia</taxon>
        <taxon>Autobranchia</taxon>
        <taxon>Heteroconchia</taxon>
        <taxon>Euheterodonta</taxon>
        <taxon>Imparidentia</taxon>
        <taxon>Neoheterodontei</taxon>
        <taxon>Myida</taxon>
        <taxon>Dreissenoidea</taxon>
        <taxon>Dreissenidae</taxon>
        <taxon>Dreissena</taxon>
    </lineage>
</organism>
<name>A0A9D4CWA3_DREPO</name>
<feature type="domain" description="SPEF2 C-terminal" evidence="2">
    <location>
        <begin position="147"/>
        <end position="333"/>
    </location>
</feature>
<protein>
    <recommendedName>
        <fullName evidence="2">SPEF2 C-terminal domain-containing protein</fullName>
    </recommendedName>
</protein>
<reference evidence="3" key="2">
    <citation type="submission" date="2020-11" db="EMBL/GenBank/DDBJ databases">
        <authorList>
            <person name="McCartney M.A."/>
            <person name="Auch B."/>
            <person name="Kono T."/>
            <person name="Mallez S."/>
            <person name="Becker A."/>
            <person name="Gohl D.M."/>
            <person name="Silverstein K.A.T."/>
            <person name="Koren S."/>
            <person name="Bechman K.B."/>
            <person name="Herman A."/>
            <person name="Abrahante J.E."/>
            <person name="Garbe J."/>
        </authorList>
    </citation>
    <scope>NUCLEOTIDE SEQUENCE</scope>
    <source>
        <strain evidence="3">Duluth1</strain>
        <tissue evidence="3">Whole animal</tissue>
    </source>
</reference>
<dbReference type="AlphaFoldDB" id="A0A9D4CWA3"/>
<proteinExistence type="predicted"/>
<gene>
    <name evidence="3" type="ORF">DPMN_039644</name>
</gene>
<evidence type="ECO:0000313" key="4">
    <source>
        <dbReference type="Proteomes" id="UP000828390"/>
    </source>
</evidence>
<dbReference type="PANTHER" id="PTHR14919">
    <property type="entry name" value="KPL2-RELATED"/>
    <property type="match status" value="1"/>
</dbReference>
<evidence type="ECO:0000256" key="1">
    <source>
        <dbReference type="SAM" id="MobiDB-lite"/>
    </source>
</evidence>
<accession>A0A9D4CWA3</accession>
<evidence type="ECO:0000313" key="3">
    <source>
        <dbReference type="EMBL" id="KAH3733219.1"/>
    </source>
</evidence>
<sequence length="473" mass="53494">MTLKANALSSITVSEPISEEDKHRNSIRDRMKQEYFFAIHEEEKACKARMELVKVTAMAVLQDLKHKADNAFKDMNDWLGARYLKEMESIDHMSEIVRHAIENKMRIKQQLMLKQQDFLLNEDLAVFKTPSPPPAEKEEETPMIDMFTGAQLRNLYGQFATTAPTGVMSIKSFCETFENMVSVTHGMEQLPDVWLNITPQQIQDIAAGCSSDSEYVDWRRFLMALAQPIPAPTQSILLETLARYQNMDQKSTGFVTGEQYDRMNMWFATEDKSDEVFERPTMLKAFLFEIFANHNRVPAVMDYIGMLLYFSASSSAHEGFLRALSVASGVHMPRIMKPAPRAERTIHSPDIPDDPEELSPLPPPDDIPADAVDSVVPLDALYRVLHHGETPKGDSHRYSVTADPEDATSRERLAGVYQELGYESSDPVPFKVLIEHPLIQDVINASKTFKALDLRTILAATDNMDVTSTKTVE</sequence>
<feature type="region of interest" description="Disordered" evidence="1">
    <location>
        <begin position="339"/>
        <end position="363"/>
    </location>
</feature>
<keyword evidence="4" id="KW-1185">Reference proteome</keyword>
<reference evidence="3" key="1">
    <citation type="journal article" date="2019" name="bioRxiv">
        <title>The Genome of the Zebra Mussel, Dreissena polymorpha: A Resource for Invasive Species Research.</title>
        <authorList>
            <person name="McCartney M.A."/>
            <person name="Auch B."/>
            <person name="Kono T."/>
            <person name="Mallez S."/>
            <person name="Zhang Y."/>
            <person name="Obille A."/>
            <person name="Becker A."/>
            <person name="Abrahante J.E."/>
            <person name="Garbe J."/>
            <person name="Badalamenti J.P."/>
            <person name="Herman A."/>
            <person name="Mangelson H."/>
            <person name="Liachko I."/>
            <person name="Sullivan S."/>
            <person name="Sone E.D."/>
            <person name="Koren S."/>
            <person name="Silverstein K.A.T."/>
            <person name="Beckman K.B."/>
            <person name="Gohl D.M."/>
        </authorList>
    </citation>
    <scope>NUCLEOTIDE SEQUENCE</scope>
    <source>
        <strain evidence="3">Duluth1</strain>
        <tissue evidence="3">Whole animal</tissue>
    </source>
</reference>
<comment type="caution">
    <text evidence="3">The sequence shown here is derived from an EMBL/GenBank/DDBJ whole genome shotgun (WGS) entry which is preliminary data.</text>
</comment>
<dbReference type="InterPro" id="IPR056199">
    <property type="entry name" value="SPEF2_C"/>
</dbReference>
<dbReference type="Pfam" id="PF24082">
    <property type="entry name" value="SPEF2_C"/>
    <property type="match status" value="1"/>
</dbReference>
<dbReference type="InterPro" id="IPR052634">
    <property type="entry name" value="Sperm_flagellar-bone_growth"/>
</dbReference>
<evidence type="ECO:0000259" key="2">
    <source>
        <dbReference type="Pfam" id="PF24082"/>
    </source>
</evidence>